<name>A0A7K4HRU7_9EURY</name>
<evidence type="ECO:0000256" key="1">
    <source>
        <dbReference type="ARBA" id="ARBA00022649"/>
    </source>
</evidence>
<gene>
    <name evidence="2" type="ORF">HWN36_10800</name>
</gene>
<dbReference type="OrthoDB" id="97626at2157"/>
<dbReference type="PANTHER" id="PTHR38813">
    <property type="match status" value="1"/>
</dbReference>
<protein>
    <submittedName>
        <fullName evidence="2">Type II toxin-antitoxin system RelE/ParE family toxin</fullName>
    </submittedName>
</protein>
<keyword evidence="3" id="KW-1185">Reference proteome</keyword>
<evidence type="ECO:0000313" key="2">
    <source>
        <dbReference type="EMBL" id="NVO67777.1"/>
    </source>
</evidence>
<dbReference type="InterPro" id="IPR007712">
    <property type="entry name" value="RelE/ParE_toxin"/>
</dbReference>
<dbReference type="PANTHER" id="PTHR38813:SF1">
    <property type="entry name" value="TOXIN RELE1-RELATED"/>
    <property type="match status" value="1"/>
</dbReference>
<dbReference type="InterPro" id="IPR052747">
    <property type="entry name" value="TA_system_RelE_toxin"/>
</dbReference>
<dbReference type="Pfam" id="PF05016">
    <property type="entry name" value="ParE_toxin"/>
    <property type="match status" value="1"/>
</dbReference>
<organism evidence="2 3">
    <name type="scientific">Methanofollis tationis</name>
    <dbReference type="NCBI Taxonomy" id="81417"/>
    <lineage>
        <taxon>Archaea</taxon>
        <taxon>Methanobacteriati</taxon>
        <taxon>Methanobacteriota</taxon>
        <taxon>Stenosarchaea group</taxon>
        <taxon>Methanomicrobia</taxon>
        <taxon>Methanomicrobiales</taxon>
        <taxon>Methanomicrobiaceae</taxon>
        <taxon>Methanofollis</taxon>
    </lineage>
</organism>
<evidence type="ECO:0000313" key="3">
    <source>
        <dbReference type="Proteomes" id="UP000570823"/>
    </source>
</evidence>
<comment type="caution">
    <text evidence="2">The sequence shown here is derived from an EMBL/GenBank/DDBJ whole genome shotgun (WGS) entry which is preliminary data.</text>
</comment>
<keyword evidence="1" id="KW-1277">Toxin-antitoxin system</keyword>
<dbReference type="EMBL" id="JABXWR010000001">
    <property type="protein sequence ID" value="NVO67777.1"/>
    <property type="molecule type" value="Genomic_DNA"/>
</dbReference>
<dbReference type="InterPro" id="IPR035093">
    <property type="entry name" value="RelE/ParE_toxin_dom_sf"/>
</dbReference>
<proteinExistence type="predicted"/>
<dbReference type="Gene3D" id="3.30.2310.20">
    <property type="entry name" value="RelE-like"/>
    <property type="match status" value="1"/>
</dbReference>
<dbReference type="Proteomes" id="UP000570823">
    <property type="component" value="Unassembled WGS sequence"/>
</dbReference>
<dbReference type="RefSeq" id="WP_176789385.1">
    <property type="nucleotide sequence ID" value="NZ_JABXWR010000001.1"/>
</dbReference>
<dbReference type="SUPFAM" id="SSF143011">
    <property type="entry name" value="RelE-like"/>
    <property type="match status" value="1"/>
</dbReference>
<accession>A0A7K4HRU7</accession>
<sequence length="90" mass="10570">MVPCLYKKTFLKDLAKIPPPTRDTIEELAFTDLPASTDLYTDFDFKKMKGYSDFYRIRVGRYRIGCRLTATGTLILYRVKSREEIYSIFP</sequence>
<dbReference type="AlphaFoldDB" id="A0A7K4HRU7"/>
<reference evidence="2 3" key="1">
    <citation type="submission" date="2020-06" db="EMBL/GenBank/DDBJ databases">
        <title>Methanofollis fontis sp. nov., a methanogen isolated from marine sediments near a cold seep at Four-Way Closure Ridge offshore southwestern Taiwan.</title>
        <authorList>
            <person name="Chen S.-C."/>
            <person name="Teng N.-H."/>
            <person name="Lin Y.-S."/>
            <person name="Lai M.-C."/>
            <person name="Chen H.-H."/>
            <person name="Wang C.-C."/>
        </authorList>
    </citation>
    <scope>NUCLEOTIDE SEQUENCE [LARGE SCALE GENOMIC DNA]</scope>
    <source>
        <strain evidence="2 3">DSM 2702</strain>
    </source>
</reference>